<dbReference type="InterPro" id="IPR019775">
    <property type="entry name" value="WD40_repeat_CS"/>
</dbReference>
<dbReference type="PANTHER" id="PTHR44019">
    <property type="entry name" value="WD REPEAT-CONTAINING PROTEIN 55"/>
    <property type="match status" value="1"/>
</dbReference>
<organism evidence="5 6">
    <name type="scientific">Polysphondylium violaceum</name>
    <dbReference type="NCBI Taxonomy" id="133409"/>
    <lineage>
        <taxon>Eukaryota</taxon>
        <taxon>Amoebozoa</taxon>
        <taxon>Evosea</taxon>
        <taxon>Eumycetozoa</taxon>
        <taxon>Dictyostelia</taxon>
        <taxon>Dictyosteliales</taxon>
        <taxon>Dictyosteliaceae</taxon>
        <taxon>Polysphondylium</taxon>
    </lineage>
</organism>
<sequence>MNDSDIEYSNSVNNTSMEQEQQDHVLVEPSPLLNFYFDNNKLDVVDDSPFRLVNLKATEFNTNSQIPNLHILPWKLNLMEVSLNNRLLFIGESHRLAVFDLDDIITPIYTVDLQNNGMTINQIRLGVLGGEEVLITVDEGGYIRILFVNDLDREYLRFYNAGISTWGIAMCPSKPLFAVSSNDFKINIWNLENEDPHASRRQLLEHKHNIPCIDFSPCGNFLVSVSIDKYVRVWDVETHTMLSSVVLSQWAWGCRFVDLTPNLDQIGESYLKKDNTHTIQWKGLSREDEFEEVEEANNVQIDNDQDDDSDSELDLDDNDLDDHDNNGGDQAMLDENHHYINDDDDDDDDEDLDEYQDHNDAQKEGLDPQQQKIDSDNSDTNNDDDDEEIEYNKSIIERHRAMIEKVLNLEGTRFKLINDGLTAEKKKNLTLPSNLVFSTYQNLYFSPQMMEDLNIVHNAIPTTFPIVQTQIDRIALLEVVPELSLVIAASQGPARCVSLYRIKRLPNTNKYNLVLDQVLEPPEGGPGLIIGLSVVKNYSPIPSKFSVSLYILYINGTFISYNIERLSLDELNHLPPSEIPNSKKMIFGLDISK</sequence>
<dbReference type="InterPro" id="IPR015943">
    <property type="entry name" value="WD40/YVTN_repeat-like_dom_sf"/>
</dbReference>
<dbReference type="InterPro" id="IPR036322">
    <property type="entry name" value="WD40_repeat_dom_sf"/>
</dbReference>
<feature type="compositionally biased region" description="Basic and acidic residues" evidence="4">
    <location>
        <begin position="355"/>
        <end position="366"/>
    </location>
</feature>
<evidence type="ECO:0000313" key="6">
    <source>
        <dbReference type="Proteomes" id="UP000695562"/>
    </source>
</evidence>
<dbReference type="EMBL" id="AJWJ01000110">
    <property type="protein sequence ID" value="KAF2075198.1"/>
    <property type="molecule type" value="Genomic_DNA"/>
</dbReference>
<dbReference type="SUPFAM" id="SSF50978">
    <property type="entry name" value="WD40 repeat-like"/>
    <property type="match status" value="1"/>
</dbReference>
<evidence type="ECO:0000256" key="1">
    <source>
        <dbReference type="ARBA" id="ARBA00022574"/>
    </source>
</evidence>
<evidence type="ECO:0000256" key="3">
    <source>
        <dbReference type="PROSITE-ProRule" id="PRU00221"/>
    </source>
</evidence>
<comment type="caution">
    <text evidence="5">The sequence shown here is derived from an EMBL/GenBank/DDBJ whole genome shotgun (WGS) entry which is preliminary data.</text>
</comment>
<protein>
    <recommendedName>
        <fullName evidence="7">WD40 repeat-containing protein</fullName>
    </recommendedName>
</protein>
<dbReference type="Proteomes" id="UP000695562">
    <property type="component" value="Unassembled WGS sequence"/>
</dbReference>
<keyword evidence="6" id="KW-1185">Reference proteome</keyword>
<dbReference type="InterPro" id="IPR001680">
    <property type="entry name" value="WD40_rpt"/>
</dbReference>
<feature type="compositionally biased region" description="Polar residues" evidence="4">
    <location>
        <begin position="7"/>
        <end position="19"/>
    </location>
</feature>
<feature type="region of interest" description="Disordered" evidence="4">
    <location>
        <begin position="1"/>
        <end position="22"/>
    </location>
</feature>
<feature type="region of interest" description="Disordered" evidence="4">
    <location>
        <begin position="286"/>
        <end position="387"/>
    </location>
</feature>
<dbReference type="PROSITE" id="PS50082">
    <property type="entry name" value="WD_REPEATS_2"/>
    <property type="match status" value="1"/>
</dbReference>
<dbReference type="Gene3D" id="2.130.10.10">
    <property type="entry name" value="YVTN repeat-like/Quinoprotein amine dehydrogenase"/>
    <property type="match status" value="1"/>
</dbReference>
<name>A0A8J4PUM7_9MYCE</name>
<dbReference type="PROSITE" id="PS50294">
    <property type="entry name" value="WD_REPEATS_REGION"/>
    <property type="match status" value="1"/>
</dbReference>
<dbReference type="SMART" id="SM00320">
    <property type="entry name" value="WD40"/>
    <property type="match status" value="2"/>
</dbReference>
<dbReference type="AlphaFoldDB" id="A0A8J4PUM7"/>
<keyword evidence="2" id="KW-0677">Repeat</keyword>
<evidence type="ECO:0000256" key="2">
    <source>
        <dbReference type="ARBA" id="ARBA00022737"/>
    </source>
</evidence>
<feature type="compositionally biased region" description="Acidic residues" evidence="4">
    <location>
        <begin position="303"/>
        <end position="322"/>
    </location>
</feature>
<feature type="repeat" description="WD" evidence="3">
    <location>
        <begin position="203"/>
        <end position="244"/>
    </location>
</feature>
<dbReference type="Pfam" id="PF00400">
    <property type="entry name" value="WD40"/>
    <property type="match status" value="1"/>
</dbReference>
<dbReference type="PROSITE" id="PS00678">
    <property type="entry name" value="WD_REPEATS_1"/>
    <property type="match status" value="1"/>
</dbReference>
<keyword evidence="1 3" id="KW-0853">WD repeat</keyword>
<dbReference type="OrthoDB" id="5591786at2759"/>
<evidence type="ECO:0008006" key="7">
    <source>
        <dbReference type="Google" id="ProtNLM"/>
    </source>
</evidence>
<accession>A0A8J4PUM7</accession>
<dbReference type="PANTHER" id="PTHR44019:SF8">
    <property type="entry name" value="POC1 CENTRIOLAR PROTEIN HOMOLOG"/>
    <property type="match status" value="1"/>
</dbReference>
<dbReference type="InterPro" id="IPR050505">
    <property type="entry name" value="WDR55/POC1"/>
</dbReference>
<evidence type="ECO:0000313" key="5">
    <source>
        <dbReference type="EMBL" id="KAF2075198.1"/>
    </source>
</evidence>
<proteinExistence type="predicted"/>
<reference evidence="5" key="1">
    <citation type="submission" date="2020-01" db="EMBL/GenBank/DDBJ databases">
        <title>Development of genomics and gene disruption for Polysphondylium violaceum indicates a role for the polyketide synthase stlB in stalk morphogenesis.</title>
        <authorList>
            <person name="Narita B."/>
            <person name="Kawabe Y."/>
            <person name="Kin K."/>
            <person name="Saito T."/>
            <person name="Gibbs R."/>
            <person name="Kuspa A."/>
            <person name="Muzny D."/>
            <person name="Queller D."/>
            <person name="Richards S."/>
            <person name="Strassman J."/>
            <person name="Sucgang R."/>
            <person name="Worley K."/>
            <person name="Schaap P."/>
        </authorList>
    </citation>
    <scope>NUCLEOTIDE SEQUENCE</scope>
    <source>
        <strain evidence="5">QSvi11</strain>
    </source>
</reference>
<gene>
    <name evidence="5" type="ORF">CYY_003503</name>
</gene>
<feature type="compositionally biased region" description="Acidic residues" evidence="4">
    <location>
        <begin position="342"/>
        <end position="354"/>
    </location>
</feature>
<evidence type="ECO:0000256" key="4">
    <source>
        <dbReference type="SAM" id="MobiDB-lite"/>
    </source>
</evidence>